<keyword evidence="2 6" id="KW-0808">Transferase</keyword>
<comment type="similarity">
    <text evidence="1">Belongs to the UDPGP type 1 family.</text>
</comment>
<dbReference type="Gene3D" id="2.160.10.10">
    <property type="entry name" value="Hexapeptide repeat proteins"/>
    <property type="match status" value="1"/>
</dbReference>
<feature type="binding site" evidence="5">
    <location>
        <position position="215"/>
    </location>
    <ligand>
        <name>UTP</name>
        <dbReference type="ChEBI" id="CHEBI:46398"/>
    </ligand>
</feature>
<dbReference type="InterPro" id="IPR029044">
    <property type="entry name" value="Nucleotide-diphossugar_trans"/>
</dbReference>
<keyword evidence="3 6" id="KW-0548">Nucleotidyltransferase</keyword>
<feature type="binding site" evidence="4">
    <location>
        <position position="185"/>
    </location>
    <ligand>
        <name>substrate</name>
    </ligand>
</feature>
<feature type="binding site" evidence="5">
    <location>
        <position position="184"/>
    </location>
    <ligand>
        <name>UTP</name>
        <dbReference type="ChEBI" id="CHEBI:46398"/>
    </ligand>
</feature>
<gene>
    <name evidence="6" type="ORF">HMPREF1978_00108</name>
</gene>
<dbReference type="Proteomes" id="UP000016481">
    <property type="component" value="Unassembled WGS sequence"/>
</dbReference>
<dbReference type="Gene3D" id="3.90.550.10">
    <property type="entry name" value="Spore Coat Polysaccharide Biosynthesis Protein SpsA, Chain A"/>
    <property type="match status" value="1"/>
</dbReference>
<evidence type="ECO:0000256" key="1">
    <source>
        <dbReference type="ARBA" id="ARBA00010401"/>
    </source>
</evidence>
<evidence type="ECO:0000313" key="7">
    <source>
        <dbReference type="Proteomes" id="UP000016481"/>
    </source>
</evidence>
<dbReference type="PANTHER" id="PTHR43511">
    <property type="match status" value="1"/>
</dbReference>
<dbReference type="SUPFAM" id="SSF53448">
    <property type="entry name" value="Nucleotide-diphospho-sugar transferases"/>
    <property type="match status" value="1"/>
</dbReference>
<dbReference type="PATRIC" id="fig|1321817.3.peg.90"/>
<evidence type="ECO:0000256" key="3">
    <source>
        <dbReference type="ARBA" id="ARBA00022695"/>
    </source>
</evidence>
<comment type="caution">
    <text evidence="6">The sequence shown here is derived from an EMBL/GenBank/DDBJ whole genome shotgun (WGS) entry which is preliminary data.</text>
</comment>
<dbReference type="InterPro" id="IPR002618">
    <property type="entry name" value="UDPGP_fam"/>
</dbReference>
<dbReference type="Pfam" id="PF01704">
    <property type="entry name" value="UDPGP"/>
    <property type="match status" value="1"/>
</dbReference>
<reference evidence="6 7" key="1">
    <citation type="submission" date="2013-08" db="EMBL/GenBank/DDBJ databases">
        <authorList>
            <person name="Weinstock G."/>
            <person name="Sodergren E."/>
            <person name="Wylie T."/>
            <person name="Fulton L."/>
            <person name="Fulton R."/>
            <person name="Fronick C."/>
            <person name="O'Laughlin M."/>
            <person name="Godfrey J."/>
            <person name="Miner T."/>
            <person name="Herter B."/>
            <person name="Appelbaum E."/>
            <person name="Cordes M."/>
            <person name="Lek S."/>
            <person name="Wollam A."/>
            <person name="Pepin K.H."/>
            <person name="Palsikar V.B."/>
            <person name="Mitreva M."/>
            <person name="Wilson R.K."/>
        </authorList>
    </citation>
    <scope>NUCLEOTIDE SEQUENCE [LARGE SCALE GENOMIC DNA]</scope>
    <source>
        <strain evidence="6 7">F0530</strain>
    </source>
</reference>
<dbReference type="RefSeq" id="WP_021604128.1">
    <property type="nucleotide sequence ID" value="NZ_KE951498.1"/>
</dbReference>
<evidence type="ECO:0000256" key="4">
    <source>
        <dbReference type="PIRSR" id="PIRSR000806-1"/>
    </source>
</evidence>
<dbReference type="GO" id="GO:0003983">
    <property type="term" value="F:UTP:glucose-1-phosphate uridylyltransferase activity"/>
    <property type="evidence" value="ECO:0007669"/>
    <property type="project" value="InterPro"/>
</dbReference>
<evidence type="ECO:0000256" key="5">
    <source>
        <dbReference type="PIRSR" id="PIRSR000806-2"/>
    </source>
</evidence>
<evidence type="ECO:0000313" key="6">
    <source>
        <dbReference type="EMBL" id="ERH20574.1"/>
    </source>
</evidence>
<dbReference type="PIRSF" id="PIRSF000806">
    <property type="entry name" value="UDPGP"/>
    <property type="match status" value="1"/>
</dbReference>
<name>U1QF76_9ACTO</name>
<evidence type="ECO:0000256" key="2">
    <source>
        <dbReference type="ARBA" id="ARBA00022679"/>
    </source>
</evidence>
<feature type="binding site" evidence="5">
    <location>
        <position position="156"/>
    </location>
    <ligand>
        <name>UTP</name>
        <dbReference type="ChEBI" id="CHEBI:46398"/>
    </ligand>
</feature>
<organism evidence="6 7">
    <name type="scientific">Actinomyces graevenitzii F0530</name>
    <dbReference type="NCBI Taxonomy" id="1321817"/>
    <lineage>
        <taxon>Bacteria</taxon>
        <taxon>Bacillati</taxon>
        <taxon>Actinomycetota</taxon>
        <taxon>Actinomycetes</taxon>
        <taxon>Actinomycetales</taxon>
        <taxon>Actinomycetaceae</taxon>
        <taxon>Actinomyces</taxon>
    </lineage>
</organism>
<proteinExistence type="inferred from homology"/>
<dbReference type="GO" id="GO:0006011">
    <property type="term" value="P:UDP-alpha-D-glucose metabolic process"/>
    <property type="evidence" value="ECO:0007669"/>
    <property type="project" value="InterPro"/>
</dbReference>
<feature type="binding site" evidence="5">
    <location>
        <position position="362"/>
    </location>
    <ligand>
        <name>UTP</name>
        <dbReference type="ChEBI" id="CHEBI:46398"/>
    </ligand>
</feature>
<dbReference type="HOGENOM" id="CLU_023632_1_0_11"/>
<dbReference type="AlphaFoldDB" id="U1QF76"/>
<sequence length="459" mass="50168">MSEQGLRAAQDKMRQAGVNEAAVKVFTHYYHQVEAGTTGLIPEETISPLVEVPRLEDIDISEEAERSALAKTVIIRLNGGLGTSMGMDRAKSLLPVRDGDSFLDIIVRQVLAARERYGARLPLIFMDSFRTQDDTLAALAKYPQLAVDDLPLDFLQNQEPKLRADDLSPVSYPDDPSLEWCPPGHGDIYTALYGSGLLDKLIDAGFQYASTANADNLGAVPSAKVAGWFASSGAPYAAELCKRTPADVKGGHLAVRNSDGRIILRDTAQTPSDQMHYFTDQYRHPYFHTNNLWFDLVALREVLRQRDGVLGLPLIRNAKTVNPADSTTTPVVQIECAMGAAIEAFEGASAIEVPRSRFLPVKTTNDLMVLRSDAYEIDVAGQLNATVDQVCVVELDPKYYKTIHQFEQRVSQGAPSLRQAQRLVVHGDWTFGADVVVKGEVTLADAGVASQVPDGTLLE</sequence>
<feature type="binding site" evidence="5">
    <location>
        <position position="91"/>
    </location>
    <ligand>
        <name>UTP</name>
        <dbReference type="ChEBI" id="CHEBI:46398"/>
    </ligand>
</feature>
<accession>U1QF76</accession>
<dbReference type="EMBL" id="AWSC01000007">
    <property type="protein sequence ID" value="ERH20574.1"/>
    <property type="molecule type" value="Genomic_DNA"/>
</dbReference>
<dbReference type="InterPro" id="IPR016267">
    <property type="entry name" value="UDPGP_trans"/>
</dbReference>
<protein>
    <submittedName>
        <fullName evidence="6">UTP--glucose-1-phosphate uridylyltransferase</fullName>
    </submittedName>
</protein>